<evidence type="ECO:0000313" key="4">
    <source>
        <dbReference type="Proteomes" id="UP001347146"/>
    </source>
</evidence>
<dbReference type="SUPFAM" id="SSF51905">
    <property type="entry name" value="FAD/NAD(P)-binding domain"/>
    <property type="match status" value="1"/>
</dbReference>
<sequence>MGSAVEQFDAVIVGARIAGSATAIALAERGLRVLAIDSARFPSDTLSTHLLWPTTMAEIQTLGALPAVEAIGAPRMPLAEAILDDIGWRTTYSPVAGIDFAMCVRRTHLDDALARTARSAGAEVRERCTATDLIRIDGRVAGVRYTDDDGKSHEVRAPIVVGADGRKSFVARQVGADSPTLVAPSGRACFYAYWSDSRTDLRHIASQWRVGQLLGTAFPCDGGDLLCLLQPPVELAPQFKGRKAHDAYLDGVAALPGLARRLDDCELASRVRACTGIESYFRRSSGPGWALPGDAGHFKDPVTAQGIRDGLRYGRLLGEALAPLLGARTGVDPAAVDRATAAWADQRERDCIDVYHWTNFLASGLPPSPLEYELYRQAREAPDYAAVLSDIYNRVQPPASMMPVKTVAGSVVRALRRPDVSLGDVAGDLRSQQKRMLADWMEKRRFLRERTKDKGAPAISVTEPEPLSLVE</sequence>
<accession>A0ABU7MFH2</accession>
<dbReference type="RefSeq" id="WP_330433566.1">
    <property type="nucleotide sequence ID" value="NZ_JAZDUF010000004.1"/>
</dbReference>
<dbReference type="PANTHER" id="PTHR42685">
    <property type="entry name" value="GERANYLGERANYL DIPHOSPHATE REDUCTASE"/>
    <property type="match status" value="1"/>
</dbReference>
<comment type="caution">
    <text evidence="3">The sequence shown here is derived from an EMBL/GenBank/DDBJ whole genome shotgun (WGS) entry which is preliminary data.</text>
</comment>
<evidence type="ECO:0000256" key="1">
    <source>
        <dbReference type="SAM" id="MobiDB-lite"/>
    </source>
</evidence>
<evidence type="ECO:0000259" key="2">
    <source>
        <dbReference type="Pfam" id="PF01494"/>
    </source>
</evidence>
<evidence type="ECO:0000313" key="3">
    <source>
        <dbReference type="EMBL" id="MEE3851862.1"/>
    </source>
</evidence>
<protein>
    <submittedName>
        <fullName evidence="3">NAD(P)/FAD-dependent oxidoreductase</fullName>
        <ecNumber evidence="3">1.-.-.-</ecNumber>
    </submittedName>
</protein>
<keyword evidence="3" id="KW-0560">Oxidoreductase</keyword>
<proteinExistence type="predicted"/>
<organism evidence="3 4">
    <name type="scientific">Gordonia sesuvii</name>
    <dbReference type="NCBI Taxonomy" id="3116777"/>
    <lineage>
        <taxon>Bacteria</taxon>
        <taxon>Bacillati</taxon>
        <taxon>Actinomycetota</taxon>
        <taxon>Actinomycetes</taxon>
        <taxon>Mycobacteriales</taxon>
        <taxon>Gordoniaceae</taxon>
        <taxon>Gordonia</taxon>
    </lineage>
</organism>
<dbReference type="InterPro" id="IPR002938">
    <property type="entry name" value="FAD-bd"/>
</dbReference>
<name>A0ABU7MFH2_9ACTN</name>
<feature type="domain" description="FAD-binding" evidence="2">
    <location>
        <begin position="9"/>
        <end position="177"/>
    </location>
</feature>
<dbReference type="Gene3D" id="3.50.50.60">
    <property type="entry name" value="FAD/NAD(P)-binding domain"/>
    <property type="match status" value="1"/>
</dbReference>
<reference evidence="3 4" key="1">
    <citation type="submission" date="2024-01" db="EMBL/GenBank/DDBJ databases">
        <title>Draft genome sequence of Gordonia sp. LSe1-13.</title>
        <authorList>
            <person name="Suphannarot A."/>
            <person name="Mingma R."/>
        </authorList>
    </citation>
    <scope>NUCLEOTIDE SEQUENCE [LARGE SCALE GENOMIC DNA]</scope>
    <source>
        <strain evidence="3 4">LSe1-13</strain>
    </source>
</reference>
<keyword evidence="4" id="KW-1185">Reference proteome</keyword>
<dbReference type="Proteomes" id="UP001347146">
    <property type="component" value="Unassembled WGS sequence"/>
</dbReference>
<dbReference type="EMBL" id="JAZDUF010000004">
    <property type="protein sequence ID" value="MEE3851862.1"/>
    <property type="molecule type" value="Genomic_DNA"/>
</dbReference>
<dbReference type="InterPro" id="IPR050407">
    <property type="entry name" value="Geranylgeranyl_reductase"/>
</dbReference>
<dbReference type="PRINTS" id="PR00420">
    <property type="entry name" value="RNGMNOXGNASE"/>
</dbReference>
<dbReference type="Pfam" id="PF01494">
    <property type="entry name" value="FAD_binding_3"/>
    <property type="match status" value="1"/>
</dbReference>
<feature type="region of interest" description="Disordered" evidence="1">
    <location>
        <begin position="450"/>
        <end position="471"/>
    </location>
</feature>
<dbReference type="InterPro" id="IPR036188">
    <property type="entry name" value="FAD/NAD-bd_sf"/>
</dbReference>
<dbReference type="GO" id="GO:0016491">
    <property type="term" value="F:oxidoreductase activity"/>
    <property type="evidence" value="ECO:0007669"/>
    <property type="project" value="UniProtKB-KW"/>
</dbReference>
<dbReference type="EC" id="1.-.-.-" evidence="3"/>
<gene>
    <name evidence="3" type="ORF">VZC37_16075</name>
</gene>
<dbReference type="PANTHER" id="PTHR42685:SF22">
    <property type="entry name" value="CONDITIONED MEDIUM FACTOR RECEPTOR 1"/>
    <property type="match status" value="1"/>
</dbReference>